<evidence type="ECO:0000256" key="1">
    <source>
        <dbReference type="SAM" id="MobiDB-lite"/>
    </source>
</evidence>
<reference evidence="3" key="1">
    <citation type="journal article" date="2019" name="Int. J. Syst. Evol. Microbiol.">
        <title>The Global Catalogue of Microorganisms (GCM) 10K type strain sequencing project: providing services to taxonomists for standard genome sequencing and annotation.</title>
        <authorList>
            <consortium name="The Broad Institute Genomics Platform"/>
            <consortium name="The Broad Institute Genome Sequencing Center for Infectious Disease"/>
            <person name="Wu L."/>
            <person name="Ma J."/>
        </authorList>
    </citation>
    <scope>NUCLEOTIDE SEQUENCE [LARGE SCALE GENOMIC DNA]</scope>
    <source>
        <strain evidence="3">IBRC-M 10813</strain>
    </source>
</reference>
<dbReference type="RefSeq" id="WP_380702100.1">
    <property type="nucleotide sequence ID" value="NZ_JBHSAP010000007.1"/>
</dbReference>
<dbReference type="SUPFAM" id="SSF88713">
    <property type="entry name" value="Glycoside hydrolase/deacetylase"/>
    <property type="match status" value="1"/>
</dbReference>
<protein>
    <recommendedName>
        <fullName evidence="4">NodB homology domain-containing protein</fullName>
    </recommendedName>
</protein>
<organism evidence="2 3">
    <name type="scientific">Salinithrix halophila</name>
    <dbReference type="NCBI Taxonomy" id="1485204"/>
    <lineage>
        <taxon>Bacteria</taxon>
        <taxon>Bacillati</taxon>
        <taxon>Bacillota</taxon>
        <taxon>Bacilli</taxon>
        <taxon>Bacillales</taxon>
        <taxon>Thermoactinomycetaceae</taxon>
        <taxon>Salinithrix</taxon>
    </lineage>
</organism>
<dbReference type="Proteomes" id="UP001595843">
    <property type="component" value="Unassembled WGS sequence"/>
</dbReference>
<gene>
    <name evidence="2" type="ORF">ACFOUO_03245</name>
</gene>
<comment type="caution">
    <text evidence="2">The sequence shown here is derived from an EMBL/GenBank/DDBJ whole genome shotgun (WGS) entry which is preliminary data.</text>
</comment>
<evidence type="ECO:0000313" key="2">
    <source>
        <dbReference type="EMBL" id="MFC4075819.1"/>
    </source>
</evidence>
<dbReference type="EMBL" id="JBHSAP010000007">
    <property type="protein sequence ID" value="MFC4075819.1"/>
    <property type="molecule type" value="Genomic_DNA"/>
</dbReference>
<evidence type="ECO:0008006" key="4">
    <source>
        <dbReference type="Google" id="ProtNLM"/>
    </source>
</evidence>
<sequence>MRMARVGVLFDVRVAKRRWARGENTFQRYIGEILEYAGIPFCWLDGPEGLFSEPFDLCVAALTQEGKESEDILLSFAERGGEVIAFGGLDGLGTRLGVREGKVEGPGYTRFPEEDHPLLRYLEAVPWIPLRARLSEVRGTLHSGVPDGPKVGSAVVRLPFGRGGITRWAVDLPSTILQLQQGARPVRKDGKPAPDGSGALDDGILKADDGFALDWEWDRAVTPTGQKYFAIPYGDWWREEIIRSLTTAALDRGLTLPRIDPWPEKANRVAMISLDSDGNQDEHAETTLDLLAECGVSATWCMMEPGYSPKLYSRIREAGHEVAFHFNAYERDGGEWEEREFHRQLAWLRKVAGSSSVVSNKNHYTRFQGWTELFAWCERAGIRSDQTRGPSKRGNVGFLFGTCRPYFPLSWAEEGNRRLDVLEIGFLTQDLDLGSWADSSIIEPFLDRVGQVQGVAHFLFHPIHLHRDEKVRSALRRVVREAKRCGFGFWTGEAIDDWERRRRRLTIQGVSEGGEPIVKGAVAGAVLSVPLPEGAAGLNKRGQVRKWMLTAGVTPAEQGGAR</sequence>
<dbReference type="Gene3D" id="3.20.20.370">
    <property type="entry name" value="Glycoside hydrolase/deacetylase"/>
    <property type="match status" value="1"/>
</dbReference>
<keyword evidence="3" id="KW-1185">Reference proteome</keyword>
<proteinExistence type="predicted"/>
<feature type="region of interest" description="Disordered" evidence="1">
    <location>
        <begin position="181"/>
        <end position="201"/>
    </location>
</feature>
<name>A0ABV8JEU0_9BACL</name>
<accession>A0ABV8JEU0</accession>
<evidence type="ECO:0000313" key="3">
    <source>
        <dbReference type="Proteomes" id="UP001595843"/>
    </source>
</evidence>
<dbReference type="InterPro" id="IPR011330">
    <property type="entry name" value="Glyco_hydro/deAcase_b/a-brl"/>
</dbReference>